<dbReference type="Proteomes" id="UP000323502">
    <property type="component" value="Unassembled WGS sequence"/>
</dbReference>
<dbReference type="EMBL" id="WSUT01000005">
    <property type="protein sequence ID" value="MWC43842.1"/>
    <property type="molecule type" value="Genomic_DNA"/>
</dbReference>
<evidence type="ECO:0000313" key="8">
    <source>
        <dbReference type="EMBL" id="SDG15436.1"/>
    </source>
</evidence>
<dbReference type="NCBIfam" id="TIGR04555">
    <property type="entry name" value="sulfite_DH_soxC"/>
    <property type="match status" value="1"/>
</dbReference>
<keyword evidence="3" id="KW-0479">Metal-binding</keyword>
<dbReference type="InterPro" id="IPR008335">
    <property type="entry name" value="Mopterin_OxRdtase_euk"/>
</dbReference>
<evidence type="ECO:0000256" key="3">
    <source>
        <dbReference type="ARBA" id="ARBA00022723"/>
    </source>
</evidence>
<sequence>MTDNHAGREEAVAGGGLLHRRTLLIAGAASAGGLGAGLGAATIMRSPAAMREPGAPLSPYGTRASSSEVITRLLPDLPFAGSGSSRTPLERLEGTITPNGLHFERHHNGVPAIEPDTHELLIHGLVRQPLLFRYEDLLRYSRESRILFLECSGNSGTIAAPEPVQASAGKLNGLVSGAEWTGVRLSTLLGEAGVAPNARWVQAEGSDAAGMTRSIPLSICLDDAMIALFQNGEPLRPEQGFPMRLLLPGIEGNASVKWLRRLKLMTTPAFSREETSKYTDLRADGRAELFSLRMGVKSIILAPSFGFDLAGPGVREISGLAWSGRGRIRRVDVSADGGASWAQATLGEPVLPKALTRFRLPWRWDGGAATLMSRAVDETGAVQPRRAEWIAHYAGGQGYHSNAVQSWRVNPQGKVSHVYA</sequence>
<dbReference type="InterPro" id="IPR000572">
    <property type="entry name" value="OxRdtase_Mopterin-bd_dom"/>
</dbReference>
<evidence type="ECO:0000313" key="9">
    <source>
        <dbReference type="Proteomes" id="UP000323502"/>
    </source>
</evidence>
<evidence type="ECO:0000313" key="10">
    <source>
        <dbReference type="Proteomes" id="UP000436801"/>
    </source>
</evidence>
<dbReference type="InterPro" id="IPR006311">
    <property type="entry name" value="TAT_signal"/>
</dbReference>
<dbReference type="Pfam" id="PF00174">
    <property type="entry name" value="Oxidored_molyb"/>
    <property type="match status" value="1"/>
</dbReference>
<evidence type="ECO:0000313" key="7">
    <source>
        <dbReference type="EMBL" id="MWC43842.1"/>
    </source>
</evidence>
<evidence type="ECO:0000256" key="4">
    <source>
        <dbReference type="ARBA" id="ARBA00023002"/>
    </source>
</evidence>
<dbReference type="SUPFAM" id="SSF81296">
    <property type="entry name" value="E set domains"/>
    <property type="match status" value="1"/>
</dbReference>
<dbReference type="InterPro" id="IPR036374">
    <property type="entry name" value="OxRdtase_Mopterin-bd_sf"/>
</dbReference>
<dbReference type="EC" id="1.8.2.1" evidence="7"/>
<keyword evidence="9" id="KW-1185">Reference proteome</keyword>
<dbReference type="PROSITE" id="PS51318">
    <property type="entry name" value="TAT"/>
    <property type="match status" value="1"/>
</dbReference>
<dbReference type="Gene3D" id="2.60.40.650">
    <property type="match status" value="1"/>
</dbReference>
<dbReference type="GO" id="GO:0043546">
    <property type="term" value="F:molybdopterin cofactor binding"/>
    <property type="evidence" value="ECO:0007669"/>
    <property type="project" value="TreeGrafter"/>
</dbReference>
<protein>
    <submittedName>
        <fullName evidence="8">Sulfane dehydrogenase subunit SoxC</fullName>
    </submittedName>
    <submittedName>
        <fullName evidence="7">Sulfite dehydrogenase</fullName>
        <ecNumber evidence="7">1.8.2.1</ecNumber>
    </submittedName>
</protein>
<accession>A0A1G7RXE6</accession>
<organism evidence="8 9">
    <name type="scientific">Sphingomonas carotinifaciens</name>
    <dbReference type="NCBI Taxonomy" id="1166323"/>
    <lineage>
        <taxon>Bacteria</taxon>
        <taxon>Pseudomonadati</taxon>
        <taxon>Pseudomonadota</taxon>
        <taxon>Alphaproteobacteria</taxon>
        <taxon>Sphingomonadales</taxon>
        <taxon>Sphingomonadaceae</taxon>
        <taxon>Sphingomonas</taxon>
    </lineage>
</organism>
<keyword evidence="2" id="KW-0500">Molybdenum</keyword>
<feature type="domain" description="Oxidoreductase molybdopterin-binding" evidence="5">
    <location>
        <begin position="107"/>
        <end position="268"/>
    </location>
</feature>
<dbReference type="GO" id="GO:0006790">
    <property type="term" value="P:sulfur compound metabolic process"/>
    <property type="evidence" value="ECO:0007669"/>
    <property type="project" value="TreeGrafter"/>
</dbReference>
<dbReference type="GO" id="GO:0030151">
    <property type="term" value="F:molybdenum ion binding"/>
    <property type="evidence" value="ECO:0007669"/>
    <property type="project" value="InterPro"/>
</dbReference>
<dbReference type="InterPro" id="IPR005066">
    <property type="entry name" value="MoCF_OxRdtse_dimer"/>
</dbReference>
<dbReference type="SUPFAM" id="SSF56524">
    <property type="entry name" value="Oxidoreductase molybdopterin-binding domain"/>
    <property type="match status" value="1"/>
</dbReference>
<dbReference type="GO" id="GO:0008482">
    <property type="term" value="F:sulfite oxidase activity"/>
    <property type="evidence" value="ECO:0007669"/>
    <property type="project" value="TreeGrafter"/>
</dbReference>
<name>A0A1G7RXE6_9SPHN</name>
<dbReference type="Gene3D" id="3.90.420.10">
    <property type="entry name" value="Oxidoreductase, molybdopterin-binding domain"/>
    <property type="match status" value="1"/>
</dbReference>
<keyword evidence="4 7" id="KW-0560">Oxidoreductase</keyword>
<dbReference type="InterPro" id="IPR030835">
    <property type="entry name" value="Sulfite_DH_SoxC"/>
</dbReference>
<feature type="domain" description="Moybdenum cofactor oxidoreductase dimerisation" evidence="6">
    <location>
        <begin position="294"/>
        <end position="392"/>
    </location>
</feature>
<reference evidence="7 10" key="2">
    <citation type="submission" date="2019-12" db="EMBL/GenBank/DDBJ databases">
        <authorList>
            <person name="Zheng J."/>
        </authorList>
    </citation>
    <scope>NUCLEOTIDE SEQUENCE [LARGE SCALE GENOMIC DNA]</scope>
    <source>
        <strain evidence="7 10">DSM 27347</strain>
    </source>
</reference>
<reference evidence="8 9" key="1">
    <citation type="submission" date="2016-10" db="EMBL/GenBank/DDBJ databases">
        <authorList>
            <person name="Varghese N."/>
            <person name="Submissions S."/>
        </authorList>
    </citation>
    <scope>NUCLEOTIDE SEQUENCE [LARGE SCALE GENOMIC DNA]</scope>
    <source>
        <strain evidence="8 9">S7-754</strain>
    </source>
</reference>
<dbReference type="EMBL" id="FNBI01000016">
    <property type="protein sequence ID" value="SDG15436.1"/>
    <property type="molecule type" value="Genomic_DNA"/>
</dbReference>
<comment type="cofactor">
    <cofactor evidence="1">
        <name>Mo-molybdopterin</name>
        <dbReference type="ChEBI" id="CHEBI:71302"/>
    </cofactor>
</comment>
<dbReference type="AlphaFoldDB" id="A0A1G7RXE6"/>
<dbReference type="OrthoDB" id="9778777at2"/>
<dbReference type="GO" id="GO:0020037">
    <property type="term" value="F:heme binding"/>
    <property type="evidence" value="ECO:0007669"/>
    <property type="project" value="TreeGrafter"/>
</dbReference>
<dbReference type="InterPro" id="IPR014756">
    <property type="entry name" value="Ig_E-set"/>
</dbReference>
<evidence type="ECO:0000259" key="6">
    <source>
        <dbReference type="Pfam" id="PF03404"/>
    </source>
</evidence>
<dbReference type="RefSeq" id="WP_149683590.1">
    <property type="nucleotide sequence ID" value="NZ_FNBI01000016.1"/>
</dbReference>
<dbReference type="PANTHER" id="PTHR19372:SF7">
    <property type="entry name" value="SULFITE OXIDASE, MITOCHONDRIAL"/>
    <property type="match status" value="1"/>
</dbReference>
<dbReference type="GO" id="GO:0050310">
    <property type="term" value="F:sulfite dehydrogenase activity"/>
    <property type="evidence" value="ECO:0007669"/>
    <property type="project" value="UniProtKB-EC"/>
</dbReference>
<dbReference type="PANTHER" id="PTHR19372">
    <property type="entry name" value="SULFITE REDUCTASE"/>
    <property type="match status" value="1"/>
</dbReference>
<gene>
    <name evidence="7" type="primary">soxC</name>
    <name evidence="7" type="ORF">GQR91_09275</name>
    <name evidence="8" type="ORF">SAMN05216557_1166</name>
</gene>
<dbReference type="Pfam" id="PF03404">
    <property type="entry name" value="Mo-co_dimer"/>
    <property type="match status" value="1"/>
</dbReference>
<evidence type="ECO:0000256" key="1">
    <source>
        <dbReference type="ARBA" id="ARBA00001924"/>
    </source>
</evidence>
<proteinExistence type="predicted"/>
<evidence type="ECO:0000259" key="5">
    <source>
        <dbReference type="Pfam" id="PF00174"/>
    </source>
</evidence>
<dbReference type="Proteomes" id="UP000436801">
    <property type="component" value="Unassembled WGS sequence"/>
</dbReference>
<dbReference type="PRINTS" id="PR00407">
    <property type="entry name" value="EUMOPTERIN"/>
</dbReference>
<evidence type="ECO:0000256" key="2">
    <source>
        <dbReference type="ARBA" id="ARBA00022505"/>
    </source>
</evidence>